<organism evidence="1 2">
    <name type="scientific">Candidatus Odyssella acanthamoebae</name>
    <dbReference type="NCBI Taxonomy" id="91604"/>
    <lineage>
        <taxon>Bacteria</taxon>
        <taxon>Pseudomonadati</taxon>
        <taxon>Pseudomonadota</taxon>
        <taxon>Alphaproteobacteria</taxon>
        <taxon>Holosporales</taxon>
        <taxon>Candidatus Paracaedibacteraceae</taxon>
        <taxon>Candidatus Odyssella</taxon>
    </lineage>
</organism>
<dbReference type="Proteomes" id="UP000028926">
    <property type="component" value="Chromosome"/>
</dbReference>
<protein>
    <recommendedName>
        <fullName evidence="3">GlcNAc-PI de-N-acetylase</fullName>
    </recommendedName>
</protein>
<gene>
    <name evidence="1" type="ORF">ID47_09685</name>
</gene>
<proteinExistence type="predicted"/>
<sequence>MKQRKILIIAAHPDDEVLGCGGTILKHKENGDNISLIWMTDGINARISASSEEKLARAQGYQAALKFINPAQYKLFDFPDNQMDTVSLLSMTQSLESEIIKTAPDIIYTHCPHDLNVDHVMTYKAVITATRPGSKSFVKEIYGFEVPSSTEWNFGAAPFKPDTFVNITDWIDQKKELLNCYKDELRSFPHARSIENIIALNQVRGATANLPYAEAFITLRRVINA</sequence>
<reference evidence="1 2" key="1">
    <citation type="submission" date="2014-07" db="EMBL/GenBank/DDBJ databases">
        <title>Comparative genomic insights into amoeba endosymbionts belonging to the families of Holosporaceae and Candidatus Midichloriaceae within Rickettsiales.</title>
        <authorList>
            <person name="Wang Z."/>
            <person name="Wu M."/>
        </authorList>
    </citation>
    <scope>NUCLEOTIDE SEQUENCE [LARGE SCALE GENOMIC DNA]</scope>
    <source>
        <strain evidence="1">PRA3</strain>
    </source>
</reference>
<dbReference type="PANTHER" id="PTHR12993">
    <property type="entry name" value="N-ACETYLGLUCOSAMINYL-PHOSPHATIDYLINOSITOL DE-N-ACETYLASE-RELATED"/>
    <property type="match status" value="1"/>
</dbReference>
<dbReference type="InterPro" id="IPR024078">
    <property type="entry name" value="LmbE-like_dom_sf"/>
</dbReference>
<evidence type="ECO:0008006" key="3">
    <source>
        <dbReference type="Google" id="ProtNLM"/>
    </source>
</evidence>
<dbReference type="KEGG" id="paca:ID47_09685"/>
<dbReference type="EMBL" id="CP008941">
    <property type="protein sequence ID" value="AIK96937.1"/>
    <property type="molecule type" value="Genomic_DNA"/>
</dbReference>
<dbReference type="InterPro" id="IPR003737">
    <property type="entry name" value="GlcNAc_PI_deacetylase-related"/>
</dbReference>
<dbReference type="AlphaFoldDB" id="A0A077AUV6"/>
<dbReference type="GO" id="GO:0016811">
    <property type="term" value="F:hydrolase activity, acting on carbon-nitrogen (but not peptide) bonds, in linear amides"/>
    <property type="evidence" value="ECO:0007669"/>
    <property type="project" value="TreeGrafter"/>
</dbReference>
<name>A0A077AUV6_9PROT</name>
<dbReference type="HOGENOM" id="CLU_049311_6_0_5"/>
<evidence type="ECO:0000313" key="2">
    <source>
        <dbReference type="Proteomes" id="UP000028926"/>
    </source>
</evidence>
<dbReference type="STRING" id="91604.ID47_09685"/>
<evidence type="ECO:0000313" key="1">
    <source>
        <dbReference type="EMBL" id="AIK96937.1"/>
    </source>
</evidence>
<dbReference type="Pfam" id="PF02585">
    <property type="entry name" value="PIG-L"/>
    <property type="match status" value="1"/>
</dbReference>
<dbReference type="eggNOG" id="COG2120">
    <property type="taxonomic scope" value="Bacteria"/>
</dbReference>
<keyword evidence="2" id="KW-1185">Reference proteome</keyword>
<dbReference type="SUPFAM" id="SSF102588">
    <property type="entry name" value="LmbE-like"/>
    <property type="match status" value="1"/>
</dbReference>
<dbReference type="PANTHER" id="PTHR12993:SF11">
    <property type="entry name" value="N-ACETYLGLUCOSAMINYL-PHOSPHATIDYLINOSITOL DE-N-ACETYLASE"/>
    <property type="match status" value="1"/>
</dbReference>
<dbReference type="Gene3D" id="3.40.50.10320">
    <property type="entry name" value="LmbE-like"/>
    <property type="match status" value="1"/>
</dbReference>
<accession>A0A077AUV6</accession>